<gene>
    <name evidence="2" type="ORF">KQ910_11630</name>
</gene>
<keyword evidence="3" id="KW-1185">Reference proteome</keyword>
<organism evidence="2 3">
    <name type="scientific">Reyranella humidisoli</name>
    <dbReference type="NCBI Taxonomy" id="2849149"/>
    <lineage>
        <taxon>Bacteria</taxon>
        <taxon>Pseudomonadati</taxon>
        <taxon>Pseudomonadota</taxon>
        <taxon>Alphaproteobacteria</taxon>
        <taxon>Hyphomicrobiales</taxon>
        <taxon>Reyranellaceae</taxon>
        <taxon>Reyranella</taxon>
    </lineage>
</organism>
<sequence>MNIHRTATLPLMLAALCVGSGCAQKPVETAVVPQGPTEHEAFVRARKNEVLQSLAICESGSWGPHSNRITGGRGTYHGRFQYTPRTYITMQQRRDGTVLTTQEAIEAAQDYEKAASLTEWVMFEQGETWHWPLCNRKLGLTAKVKEINAL</sequence>
<comment type="caution">
    <text evidence="2">The sequence shown here is derived from an EMBL/GenBank/DDBJ whole genome shotgun (WGS) entry which is preliminary data.</text>
</comment>
<evidence type="ECO:0000256" key="1">
    <source>
        <dbReference type="SAM" id="SignalP"/>
    </source>
</evidence>
<accession>A0ABS6IKK0</accession>
<name>A0ABS6IKK0_9HYPH</name>
<feature type="signal peptide" evidence="1">
    <location>
        <begin position="1"/>
        <end position="23"/>
    </location>
</feature>
<feature type="chain" id="PRO_5047054196" evidence="1">
    <location>
        <begin position="24"/>
        <end position="150"/>
    </location>
</feature>
<dbReference type="RefSeq" id="WP_216959885.1">
    <property type="nucleotide sequence ID" value="NZ_JAHOPB010000001.1"/>
</dbReference>
<reference evidence="2 3" key="1">
    <citation type="submission" date="2021-06" db="EMBL/GenBank/DDBJ databases">
        <authorList>
            <person name="Lee D.H."/>
        </authorList>
    </citation>
    <scope>NUCLEOTIDE SEQUENCE [LARGE SCALE GENOMIC DNA]</scope>
    <source>
        <strain evidence="2 3">MMS21-HV4-11</strain>
    </source>
</reference>
<evidence type="ECO:0000313" key="3">
    <source>
        <dbReference type="Proteomes" id="UP000727907"/>
    </source>
</evidence>
<dbReference type="Proteomes" id="UP000727907">
    <property type="component" value="Unassembled WGS sequence"/>
</dbReference>
<keyword evidence="1" id="KW-0732">Signal</keyword>
<proteinExistence type="predicted"/>
<dbReference type="EMBL" id="JAHOPB010000001">
    <property type="protein sequence ID" value="MBU8874414.1"/>
    <property type="molecule type" value="Genomic_DNA"/>
</dbReference>
<protein>
    <submittedName>
        <fullName evidence="2">Uncharacterized protein</fullName>
    </submittedName>
</protein>
<dbReference type="PROSITE" id="PS51257">
    <property type="entry name" value="PROKAR_LIPOPROTEIN"/>
    <property type="match status" value="1"/>
</dbReference>
<evidence type="ECO:0000313" key="2">
    <source>
        <dbReference type="EMBL" id="MBU8874414.1"/>
    </source>
</evidence>